<protein>
    <submittedName>
        <fullName evidence="1">Uncharacterized protein</fullName>
    </submittedName>
</protein>
<dbReference type="AlphaFoldDB" id="X0YYE7"/>
<reference evidence="1" key="1">
    <citation type="journal article" date="2014" name="Front. Microbiol.">
        <title>High frequency of phylogenetically diverse reductive dehalogenase-homologous genes in deep subseafloor sedimentary metagenomes.</title>
        <authorList>
            <person name="Kawai M."/>
            <person name="Futagami T."/>
            <person name="Toyoda A."/>
            <person name="Takaki Y."/>
            <person name="Nishi S."/>
            <person name="Hori S."/>
            <person name="Arai W."/>
            <person name="Tsubouchi T."/>
            <person name="Morono Y."/>
            <person name="Uchiyama I."/>
            <person name="Ito T."/>
            <person name="Fujiyama A."/>
            <person name="Inagaki F."/>
            <person name="Takami H."/>
        </authorList>
    </citation>
    <scope>NUCLEOTIDE SEQUENCE</scope>
    <source>
        <strain evidence="1">Expedition CK06-06</strain>
    </source>
</reference>
<sequence length="162" mass="17568">MTLTFIESFNGISDELHLYPKWINNGGLIFLSVAGRFGESNGAVRMLTNTYHLLAPSGNIGTTDKCIVGFAYKPDIGMDETRVMAFWDGGVEMLKVVMNTDGTLDAVVDTTVVSSTTEKMKGGVWRYIEIKVLFHASAGTVDWQIDGVSDGGDTGKDTIYLG</sequence>
<evidence type="ECO:0000313" key="1">
    <source>
        <dbReference type="EMBL" id="GAG51517.1"/>
    </source>
</evidence>
<gene>
    <name evidence="1" type="ORF">S01H1_79289</name>
</gene>
<feature type="non-terminal residue" evidence="1">
    <location>
        <position position="162"/>
    </location>
</feature>
<organism evidence="1">
    <name type="scientific">marine sediment metagenome</name>
    <dbReference type="NCBI Taxonomy" id="412755"/>
    <lineage>
        <taxon>unclassified sequences</taxon>
        <taxon>metagenomes</taxon>
        <taxon>ecological metagenomes</taxon>
    </lineage>
</organism>
<proteinExistence type="predicted"/>
<dbReference type="EMBL" id="BARS01053436">
    <property type="protein sequence ID" value="GAG51517.1"/>
    <property type="molecule type" value="Genomic_DNA"/>
</dbReference>
<accession>X0YYE7</accession>
<comment type="caution">
    <text evidence="1">The sequence shown here is derived from an EMBL/GenBank/DDBJ whole genome shotgun (WGS) entry which is preliminary data.</text>
</comment>
<name>X0YYE7_9ZZZZ</name>